<dbReference type="InterPro" id="IPR050553">
    <property type="entry name" value="Thioredoxin_ResA/DsbE_sf"/>
</dbReference>
<dbReference type="PANTHER" id="PTHR42852:SF1">
    <property type="entry name" value="THIOREDOXIN-LIKE PROTEIN YNEN"/>
    <property type="match status" value="1"/>
</dbReference>
<dbReference type="GO" id="GO:0016209">
    <property type="term" value="F:antioxidant activity"/>
    <property type="evidence" value="ECO:0007669"/>
    <property type="project" value="InterPro"/>
</dbReference>
<proteinExistence type="predicted"/>
<feature type="domain" description="Thioredoxin" evidence="2">
    <location>
        <begin position="51"/>
        <end position="191"/>
    </location>
</feature>
<sequence>MKKFLIITAVILAVLFIVDKTVLQNEGMVNRVGLTGKYKKMDNVADLPVGLAEGNVAPDFSLVDLNGNPIKLSDYRGKKVLVNFWATWCPPCKAEMPYMQELYEKYHEDGFEILAVNSTVTEKSRDNVVDFVAEYELTFPIPMDEKNRVSSDYEIMAFPTSFFIDSDGVIRSITVGGMTKEHLEGEIKKLP</sequence>
<dbReference type="EMBL" id="FOBW01000015">
    <property type="protein sequence ID" value="SEN59610.1"/>
    <property type="molecule type" value="Genomic_DNA"/>
</dbReference>
<gene>
    <name evidence="3" type="ORF">SAMN05192533_115136</name>
</gene>
<dbReference type="InterPro" id="IPR013766">
    <property type="entry name" value="Thioredoxin_domain"/>
</dbReference>
<evidence type="ECO:0000256" key="1">
    <source>
        <dbReference type="ARBA" id="ARBA00023157"/>
    </source>
</evidence>
<dbReference type="STRING" id="930146.SAMN05192533_115136"/>
<organism evidence="3 4">
    <name type="scientific">Mesobacillus persicus</name>
    <dbReference type="NCBI Taxonomy" id="930146"/>
    <lineage>
        <taxon>Bacteria</taxon>
        <taxon>Bacillati</taxon>
        <taxon>Bacillota</taxon>
        <taxon>Bacilli</taxon>
        <taxon>Bacillales</taxon>
        <taxon>Bacillaceae</taxon>
        <taxon>Mesobacillus</taxon>
    </lineage>
</organism>
<dbReference type="CDD" id="cd02966">
    <property type="entry name" value="TlpA_like_family"/>
    <property type="match status" value="1"/>
</dbReference>
<dbReference type="RefSeq" id="WP_090749122.1">
    <property type="nucleotide sequence ID" value="NZ_FOBW01000015.1"/>
</dbReference>
<dbReference type="InterPro" id="IPR000866">
    <property type="entry name" value="AhpC/TSA"/>
</dbReference>
<dbReference type="PROSITE" id="PS51352">
    <property type="entry name" value="THIOREDOXIN_2"/>
    <property type="match status" value="1"/>
</dbReference>
<dbReference type="AlphaFoldDB" id="A0A1H8HTH6"/>
<dbReference type="GO" id="GO:0016491">
    <property type="term" value="F:oxidoreductase activity"/>
    <property type="evidence" value="ECO:0007669"/>
    <property type="project" value="InterPro"/>
</dbReference>
<dbReference type="PROSITE" id="PS00194">
    <property type="entry name" value="THIOREDOXIN_1"/>
    <property type="match status" value="1"/>
</dbReference>
<evidence type="ECO:0000259" key="2">
    <source>
        <dbReference type="PROSITE" id="PS51352"/>
    </source>
</evidence>
<evidence type="ECO:0000313" key="4">
    <source>
        <dbReference type="Proteomes" id="UP000198553"/>
    </source>
</evidence>
<dbReference type="InterPro" id="IPR036249">
    <property type="entry name" value="Thioredoxin-like_sf"/>
</dbReference>
<keyword evidence="4" id="KW-1185">Reference proteome</keyword>
<dbReference type="PANTHER" id="PTHR42852">
    <property type="entry name" value="THIOL:DISULFIDE INTERCHANGE PROTEIN DSBE"/>
    <property type="match status" value="1"/>
</dbReference>
<protein>
    <submittedName>
        <fullName evidence="3">Peroxiredoxin</fullName>
    </submittedName>
</protein>
<dbReference type="InterPro" id="IPR017937">
    <property type="entry name" value="Thioredoxin_CS"/>
</dbReference>
<keyword evidence="1" id="KW-1015">Disulfide bond</keyword>
<accession>A0A1H8HTH6</accession>
<dbReference type="Proteomes" id="UP000198553">
    <property type="component" value="Unassembled WGS sequence"/>
</dbReference>
<dbReference type="Gene3D" id="3.40.30.10">
    <property type="entry name" value="Glutaredoxin"/>
    <property type="match status" value="1"/>
</dbReference>
<name>A0A1H8HTH6_9BACI</name>
<dbReference type="OrthoDB" id="25753at2"/>
<dbReference type="Pfam" id="PF00578">
    <property type="entry name" value="AhpC-TSA"/>
    <property type="match status" value="1"/>
</dbReference>
<reference evidence="4" key="1">
    <citation type="submission" date="2016-10" db="EMBL/GenBank/DDBJ databases">
        <authorList>
            <person name="Varghese N."/>
            <person name="Submissions S."/>
        </authorList>
    </citation>
    <scope>NUCLEOTIDE SEQUENCE [LARGE SCALE GENOMIC DNA]</scope>
    <source>
        <strain evidence="4">B48,IBRC-M 10115,DSM 25386,CECT 8001</strain>
    </source>
</reference>
<dbReference type="SUPFAM" id="SSF52833">
    <property type="entry name" value="Thioredoxin-like"/>
    <property type="match status" value="1"/>
</dbReference>
<evidence type="ECO:0000313" key="3">
    <source>
        <dbReference type="EMBL" id="SEN59610.1"/>
    </source>
</evidence>